<keyword evidence="5" id="KW-0653">Protein transport</keyword>
<dbReference type="Gene3D" id="1.20.1640.10">
    <property type="entry name" value="Multidrug efflux transporter AcrB transmembrane domain"/>
    <property type="match status" value="1"/>
</dbReference>
<dbReference type="HAMAP" id="MF_01463_A">
    <property type="entry name" value="SecD_A"/>
    <property type="match status" value="1"/>
</dbReference>
<keyword evidence="2" id="KW-0813">Transport</keyword>
<dbReference type="GO" id="GO:0015031">
    <property type="term" value="P:protein transport"/>
    <property type="evidence" value="ECO:0007669"/>
    <property type="project" value="UniProtKB-KW"/>
</dbReference>
<organism evidence="11">
    <name type="scientific">hydrocarbon metagenome</name>
    <dbReference type="NCBI Taxonomy" id="938273"/>
    <lineage>
        <taxon>unclassified sequences</taxon>
        <taxon>metagenomes</taxon>
        <taxon>ecological metagenomes</taxon>
    </lineage>
</organism>
<comment type="caution">
    <text evidence="11">The sequence shown here is derived from an EMBL/GenBank/DDBJ whole genome shotgun (WGS) entry which is preliminary data.</text>
</comment>
<dbReference type="InterPro" id="IPR022813">
    <property type="entry name" value="SecD/SecF_arch_bac"/>
</dbReference>
<reference evidence="11" key="1">
    <citation type="journal article" date="2015" name="Proc. Natl. Acad. Sci. U.S.A.">
        <title>Networks of energetic and metabolic interactions define dynamics in microbial communities.</title>
        <authorList>
            <person name="Embree M."/>
            <person name="Liu J.K."/>
            <person name="Al-Bassam M.M."/>
            <person name="Zengler K."/>
        </authorList>
    </citation>
    <scope>NUCLEOTIDE SEQUENCE</scope>
</reference>
<dbReference type="PANTHER" id="PTHR30081">
    <property type="entry name" value="PROTEIN-EXPORT MEMBRANE PROTEIN SEC"/>
    <property type="match status" value="1"/>
</dbReference>
<dbReference type="PANTHER" id="PTHR30081:SF1">
    <property type="entry name" value="PROTEIN TRANSLOCASE SUBUNIT SECD"/>
    <property type="match status" value="1"/>
</dbReference>
<dbReference type="Gene3D" id="3.30.1360.200">
    <property type="match status" value="1"/>
</dbReference>
<feature type="transmembrane region" description="Helical" evidence="9">
    <location>
        <begin position="359"/>
        <end position="381"/>
    </location>
</feature>
<keyword evidence="7" id="KW-0811">Translocation</keyword>
<dbReference type="Gene3D" id="3.30.70.3400">
    <property type="match status" value="1"/>
</dbReference>
<evidence type="ECO:0000256" key="5">
    <source>
        <dbReference type="ARBA" id="ARBA00022927"/>
    </source>
</evidence>
<dbReference type="InterPro" id="IPR024912">
    <property type="entry name" value="SecD_arc"/>
</dbReference>
<evidence type="ECO:0000256" key="4">
    <source>
        <dbReference type="ARBA" id="ARBA00022692"/>
    </source>
</evidence>
<dbReference type="InterPro" id="IPR048634">
    <property type="entry name" value="SecD_SecF_C"/>
</dbReference>
<evidence type="ECO:0000313" key="11">
    <source>
        <dbReference type="EMBL" id="KUG19045.1"/>
    </source>
</evidence>
<evidence type="ECO:0000256" key="7">
    <source>
        <dbReference type="ARBA" id="ARBA00023010"/>
    </source>
</evidence>
<evidence type="ECO:0000256" key="2">
    <source>
        <dbReference type="ARBA" id="ARBA00022448"/>
    </source>
</evidence>
<keyword evidence="3" id="KW-1003">Cell membrane</keyword>
<feature type="domain" description="Protein export membrane protein SecD/SecF C-terminal" evidence="10">
    <location>
        <begin position="320"/>
        <end position="472"/>
    </location>
</feature>
<evidence type="ECO:0000256" key="9">
    <source>
        <dbReference type="SAM" id="Phobius"/>
    </source>
</evidence>
<feature type="transmembrane region" description="Helical" evidence="9">
    <location>
        <begin position="456"/>
        <end position="478"/>
    </location>
</feature>
<dbReference type="Pfam" id="PF02355">
    <property type="entry name" value="SecD_SecF_C"/>
    <property type="match status" value="1"/>
</dbReference>
<feature type="transmembrane region" description="Helical" evidence="9">
    <location>
        <begin position="387"/>
        <end position="406"/>
    </location>
</feature>
<dbReference type="EMBL" id="LNQE01001334">
    <property type="protein sequence ID" value="KUG19045.1"/>
    <property type="molecule type" value="Genomic_DNA"/>
</dbReference>
<feature type="transmembrane region" description="Helical" evidence="9">
    <location>
        <begin position="12"/>
        <end position="32"/>
    </location>
</feature>
<proteinExistence type="inferred from homology"/>
<protein>
    <submittedName>
        <fullName evidence="11">Protein-export membrane protein secd</fullName>
    </submittedName>
</protein>
<feature type="transmembrane region" description="Helical" evidence="9">
    <location>
        <begin position="333"/>
        <end position="352"/>
    </location>
</feature>
<sequence>MNGEIIGKLIRDWRIALMLVLVFGSIAGIYLLPPNPDRGLEGNLQFGLDLEGGSWLQLGFQSEIVGFQTDRPVADLIGDLERRLDAEVVWVGEHHLEIRKDFSREALQPVFTEAGAEIISYQRGVSPQTANDVKRILEDKINRLGTQDARVNLLTPAGSDFAQYVRVELAGVDMATAQEIVGTQGRFEIRIYTTGNATEHVLYGDAITSVGVPTQNPPGSNYWGVGFTFSEQGAVAFREAAIEHGAVNSPAEHELLMLLDNETVYSAPLDPNLAAKLRTAPERELSASTGSGQEGLDAAMALEIHLRAGALPVNVDIVGSGSVPAALGEHFKMMSLIAGILAVLTVGVVVFFRYREPYIVLPMIGTTAAELLILLGIARAIGWQLDLATIAGLIAVMGTGIDQLVITTDEVLHEGRVPSPNLYLKRYGRAFGIIAVAATTMFIAMLPLALMDLSTLRGFAIIAILGVLIGVLITRPAYGKIIMMILSR</sequence>
<feature type="transmembrane region" description="Helical" evidence="9">
    <location>
        <begin position="427"/>
        <end position="450"/>
    </location>
</feature>
<evidence type="ECO:0000256" key="1">
    <source>
        <dbReference type="ARBA" id="ARBA00004651"/>
    </source>
</evidence>
<gene>
    <name evidence="11" type="ORF">ASZ90_011250</name>
</gene>
<comment type="subcellular location">
    <subcellularLocation>
        <location evidence="1">Cell membrane</location>
        <topology evidence="1">Multi-pass membrane protein</topology>
    </subcellularLocation>
</comment>
<dbReference type="SUPFAM" id="SSF82866">
    <property type="entry name" value="Multidrug efflux transporter AcrB transmembrane domain"/>
    <property type="match status" value="1"/>
</dbReference>
<evidence type="ECO:0000259" key="10">
    <source>
        <dbReference type="Pfam" id="PF02355"/>
    </source>
</evidence>
<evidence type="ECO:0000256" key="6">
    <source>
        <dbReference type="ARBA" id="ARBA00022989"/>
    </source>
</evidence>
<accession>A0A0W8FDU5</accession>
<name>A0A0W8FDU5_9ZZZZ</name>
<dbReference type="NCBIfam" id="NF006217">
    <property type="entry name" value="PRK08343.1-3"/>
    <property type="match status" value="1"/>
</dbReference>
<keyword evidence="6 9" id="KW-1133">Transmembrane helix</keyword>
<keyword evidence="4 9" id="KW-0812">Transmembrane</keyword>
<dbReference type="AlphaFoldDB" id="A0A0W8FDU5"/>
<keyword evidence="8 9" id="KW-0472">Membrane</keyword>
<dbReference type="GO" id="GO:0005886">
    <property type="term" value="C:plasma membrane"/>
    <property type="evidence" value="ECO:0007669"/>
    <property type="project" value="UniProtKB-SubCell"/>
</dbReference>
<evidence type="ECO:0000256" key="8">
    <source>
        <dbReference type="ARBA" id="ARBA00023136"/>
    </source>
</evidence>
<evidence type="ECO:0000256" key="3">
    <source>
        <dbReference type="ARBA" id="ARBA00022475"/>
    </source>
</evidence>